<dbReference type="EMBL" id="CAKOFQ010007570">
    <property type="protein sequence ID" value="CAH2004053.1"/>
    <property type="molecule type" value="Genomic_DNA"/>
</dbReference>
<dbReference type="Gene3D" id="3.30.420.10">
    <property type="entry name" value="Ribonuclease H-like superfamily/Ribonuclease H"/>
    <property type="match status" value="1"/>
</dbReference>
<name>A0A9P0LZ45_ACAOB</name>
<evidence type="ECO:0000313" key="4">
    <source>
        <dbReference type="Proteomes" id="UP001152888"/>
    </source>
</evidence>
<dbReference type="OrthoDB" id="6766792at2759"/>
<sequence>MKDKKGRGAKLVKCYVCLFICFCTKAVHTELVTDLSTESFILSLRRFVSRRGKPRQIWSDNGRNFVGANSELRALGTFLDKNKDLLCEAFTKDEIHWQFIPAHSPHFGGLWEAGIKSVKYHLKRVVGEQHFTFEELYTILVQIEAILNSRPISPLSTNPDDLFPLTPAHFILGRTTGEVPDPDVTHIQQHKLSQFQKIQNVKQHFWKRWNVEYVAELQRRKKWTTNDQRVLEPGMLVLIKEDNIPPMKWMLGRVLSVSRDVHGVSRVATLKTQRGEVKRAFSKLCPLPIHD</sequence>
<dbReference type="Pfam" id="PF18701">
    <property type="entry name" value="DUF5641"/>
    <property type="match status" value="1"/>
</dbReference>
<evidence type="ECO:0000256" key="1">
    <source>
        <dbReference type="SAM" id="SignalP"/>
    </source>
</evidence>
<accession>A0A9P0LZ45</accession>
<dbReference type="PANTHER" id="PTHR47331">
    <property type="entry name" value="PHD-TYPE DOMAIN-CONTAINING PROTEIN"/>
    <property type="match status" value="1"/>
</dbReference>
<dbReference type="PANTHER" id="PTHR47331:SF1">
    <property type="entry name" value="GAG-LIKE PROTEIN"/>
    <property type="match status" value="1"/>
</dbReference>
<comment type="caution">
    <text evidence="3">The sequence shown here is derived from an EMBL/GenBank/DDBJ whole genome shotgun (WGS) entry which is preliminary data.</text>
</comment>
<dbReference type="InterPro" id="IPR001584">
    <property type="entry name" value="Integrase_cat-core"/>
</dbReference>
<feature type="chain" id="PRO_5040136536" description="Integrase catalytic domain-containing protein" evidence="1">
    <location>
        <begin position="30"/>
        <end position="291"/>
    </location>
</feature>
<dbReference type="InterPro" id="IPR040676">
    <property type="entry name" value="DUF5641"/>
</dbReference>
<dbReference type="SUPFAM" id="SSF53098">
    <property type="entry name" value="Ribonuclease H-like"/>
    <property type="match status" value="1"/>
</dbReference>
<evidence type="ECO:0000259" key="2">
    <source>
        <dbReference type="PROSITE" id="PS50994"/>
    </source>
</evidence>
<feature type="domain" description="Integrase catalytic" evidence="2">
    <location>
        <begin position="1"/>
        <end position="175"/>
    </location>
</feature>
<dbReference type="GO" id="GO:0003676">
    <property type="term" value="F:nucleic acid binding"/>
    <property type="evidence" value="ECO:0007669"/>
    <property type="project" value="InterPro"/>
</dbReference>
<keyword evidence="4" id="KW-1185">Reference proteome</keyword>
<protein>
    <recommendedName>
        <fullName evidence="2">Integrase catalytic domain-containing protein</fullName>
    </recommendedName>
</protein>
<dbReference type="GO" id="GO:0015074">
    <property type="term" value="P:DNA integration"/>
    <property type="evidence" value="ECO:0007669"/>
    <property type="project" value="InterPro"/>
</dbReference>
<dbReference type="InterPro" id="IPR012337">
    <property type="entry name" value="RNaseH-like_sf"/>
</dbReference>
<dbReference type="PROSITE" id="PS50994">
    <property type="entry name" value="INTEGRASE"/>
    <property type="match status" value="1"/>
</dbReference>
<proteinExistence type="predicted"/>
<dbReference type="Proteomes" id="UP001152888">
    <property type="component" value="Unassembled WGS sequence"/>
</dbReference>
<evidence type="ECO:0000313" key="3">
    <source>
        <dbReference type="EMBL" id="CAH2004053.1"/>
    </source>
</evidence>
<dbReference type="AlphaFoldDB" id="A0A9P0LZ45"/>
<organism evidence="3 4">
    <name type="scientific">Acanthoscelides obtectus</name>
    <name type="common">Bean weevil</name>
    <name type="synonym">Bruchus obtectus</name>
    <dbReference type="NCBI Taxonomy" id="200917"/>
    <lineage>
        <taxon>Eukaryota</taxon>
        <taxon>Metazoa</taxon>
        <taxon>Ecdysozoa</taxon>
        <taxon>Arthropoda</taxon>
        <taxon>Hexapoda</taxon>
        <taxon>Insecta</taxon>
        <taxon>Pterygota</taxon>
        <taxon>Neoptera</taxon>
        <taxon>Endopterygota</taxon>
        <taxon>Coleoptera</taxon>
        <taxon>Polyphaga</taxon>
        <taxon>Cucujiformia</taxon>
        <taxon>Chrysomeloidea</taxon>
        <taxon>Chrysomelidae</taxon>
        <taxon>Bruchinae</taxon>
        <taxon>Bruchini</taxon>
        <taxon>Acanthoscelides</taxon>
    </lineage>
</organism>
<keyword evidence="1" id="KW-0732">Signal</keyword>
<gene>
    <name evidence="3" type="ORF">ACAOBT_LOCUS27770</name>
</gene>
<dbReference type="InterPro" id="IPR036397">
    <property type="entry name" value="RNaseH_sf"/>
</dbReference>
<feature type="signal peptide" evidence="1">
    <location>
        <begin position="1"/>
        <end position="29"/>
    </location>
</feature>
<reference evidence="3" key="1">
    <citation type="submission" date="2022-03" db="EMBL/GenBank/DDBJ databases">
        <authorList>
            <person name="Sayadi A."/>
        </authorList>
    </citation>
    <scope>NUCLEOTIDE SEQUENCE</scope>
</reference>